<proteinExistence type="predicted"/>
<dbReference type="RefSeq" id="WP_251797682.1">
    <property type="nucleotide sequence ID" value="NZ_JAMQOL010000011.1"/>
</dbReference>
<evidence type="ECO:0000313" key="3">
    <source>
        <dbReference type="EMBL" id="MCM4077824.1"/>
    </source>
</evidence>
<gene>
    <name evidence="3" type="ORF">LXN57_09615</name>
</gene>
<organism evidence="3 4">
    <name type="scientific">Paractinoplanes hotanensis</name>
    <dbReference type="NCBI Taxonomy" id="2906497"/>
    <lineage>
        <taxon>Bacteria</taxon>
        <taxon>Bacillati</taxon>
        <taxon>Actinomycetota</taxon>
        <taxon>Actinomycetes</taxon>
        <taxon>Micromonosporales</taxon>
        <taxon>Micromonosporaceae</taxon>
        <taxon>Paractinoplanes</taxon>
    </lineage>
</organism>
<feature type="region of interest" description="Disordered" evidence="1">
    <location>
        <begin position="58"/>
        <end position="97"/>
    </location>
</feature>
<reference evidence="3 4" key="1">
    <citation type="submission" date="2022-06" db="EMBL/GenBank/DDBJ databases">
        <title>Actinoplanes abujensis sp. nov., isolated from Nigerian arid soil.</title>
        <authorList>
            <person name="Ding P."/>
        </authorList>
    </citation>
    <scope>NUCLEOTIDE SEQUENCE [LARGE SCALE GENOMIC DNA]</scope>
    <source>
        <strain evidence="4">TRM88002</strain>
    </source>
</reference>
<evidence type="ECO:0000313" key="4">
    <source>
        <dbReference type="Proteomes" id="UP001523216"/>
    </source>
</evidence>
<dbReference type="CDD" id="cd02883">
    <property type="entry name" value="NUDIX_Hydrolase"/>
    <property type="match status" value="1"/>
</dbReference>
<feature type="compositionally biased region" description="Low complexity" evidence="1">
    <location>
        <begin position="64"/>
        <end position="78"/>
    </location>
</feature>
<dbReference type="EMBL" id="JAMQOL010000011">
    <property type="protein sequence ID" value="MCM4077824.1"/>
    <property type="molecule type" value="Genomic_DNA"/>
</dbReference>
<dbReference type="Pfam" id="PF00293">
    <property type="entry name" value="NUDIX"/>
    <property type="match status" value="1"/>
</dbReference>
<feature type="compositionally biased region" description="Basic residues" evidence="1">
    <location>
        <begin position="79"/>
        <end position="90"/>
    </location>
</feature>
<name>A0ABT0XXH8_9ACTN</name>
<sequence length="97" mass="10800">MPPLRVRRSVRALIPDTADRILLGRHVISESEPIAVWAAPGGGVEHGETPLAALRRTCSKRPASRSPMTRRTSGTSRTRVSRRSRRRRVCRFGSCPN</sequence>
<comment type="caution">
    <text evidence="3">The sequence shown here is derived from an EMBL/GenBank/DDBJ whole genome shotgun (WGS) entry which is preliminary data.</text>
</comment>
<keyword evidence="4" id="KW-1185">Reference proteome</keyword>
<accession>A0ABT0XXH8</accession>
<dbReference type="InterPro" id="IPR015797">
    <property type="entry name" value="NUDIX_hydrolase-like_dom_sf"/>
</dbReference>
<evidence type="ECO:0000256" key="1">
    <source>
        <dbReference type="SAM" id="MobiDB-lite"/>
    </source>
</evidence>
<dbReference type="GO" id="GO:0016787">
    <property type="term" value="F:hydrolase activity"/>
    <property type="evidence" value="ECO:0007669"/>
    <property type="project" value="UniProtKB-KW"/>
</dbReference>
<protein>
    <submittedName>
        <fullName evidence="3">NUDIX hydrolase</fullName>
    </submittedName>
</protein>
<dbReference type="Proteomes" id="UP001523216">
    <property type="component" value="Unassembled WGS sequence"/>
</dbReference>
<dbReference type="InterPro" id="IPR000086">
    <property type="entry name" value="NUDIX_hydrolase_dom"/>
</dbReference>
<evidence type="ECO:0000259" key="2">
    <source>
        <dbReference type="Pfam" id="PF00293"/>
    </source>
</evidence>
<dbReference type="Gene3D" id="3.90.79.10">
    <property type="entry name" value="Nucleoside Triphosphate Pyrophosphohydrolase"/>
    <property type="match status" value="1"/>
</dbReference>
<feature type="domain" description="Nudix hydrolase" evidence="2">
    <location>
        <begin position="7"/>
        <end position="56"/>
    </location>
</feature>
<keyword evidence="3" id="KW-0378">Hydrolase</keyword>
<dbReference type="SUPFAM" id="SSF55811">
    <property type="entry name" value="Nudix"/>
    <property type="match status" value="1"/>
</dbReference>